<dbReference type="EMBL" id="JANPWZ010000606">
    <property type="protein sequence ID" value="KAJ3574516.1"/>
    <property type="molecule type" value="Genomic_DNA"/>
</dbReference>
<dbReference type="Gene3D" id="1.25.40.20">
    <property type="entry name" value="Ankyrin repeat-containing domain"/>
    <property type="match status" value="1"/>
</dbReference>
<gene>
    <name evidence="1" type="ORF">NPX13_g4339</name>
</gene>
<evidence type="ECO:0000313" key="2">
    <source>
        <dbReference type="Proteomes" id="UP001148614"/>
    </source>
</evidence>
<protein>
    <submittedName>
        <fullName evidence="1">Uncharacterized protein</fullName>
    </submittedName>
</protein>
<sequence>MCAALNYNKWDIGVYLIPKLIKEQADIHKIVPISQDSQGYPLDSKSGLKAKVDSRFEGTTPLGWAIEFSSAYVVQDLLWNYSLQNCESSCLKTLEGKMDLMLPYAKAACRRQHPVILSLLFKNSLDHHTRDEDRNTLVHVICDHIRAFIENLDSEWNKAPDIDDTFKGAAQTVAVCLQWDVPYEEKNKKGISGLDNVRKIMSYDGPCDARRALACWYHSCIEYIDVPSPELRSKCPPFDDVYSDEGGGYGGLFLAQRHDEISSDEAEDVGIV</sequence>
<dbReference type="Proteomes" id="UP001148614">
    <property type="component" value="Unassembled WGS sequence"/>
</dbReference>
<proteinExistence type="predicted"/>
<comment type="caution">
    <text evidence="1">The sequence shown here is derived from an EMBL/GenBank/DDBJ whole genome shotgun (WGS) entry which is preliminary data.</text>
</comment>
<dbReference type="AlphaFoldDB" id="A0A9W8NGK2"/>
<keyword evidence="2" id="KW-1185">Reference proteome</keyword>
<dbReference type="InterPro" id="IPR036770">
    <property type="entry name" value="Ankyrin_rpt-contain_sf"/>
</dbReference>
<accession>A0A9W8NGK2</accession>
<dbReference type="VEuPathDB" id="FungiDB:F4678DRAFT_456235"/>
<evidence type="ECO:0000313" key="1">
    <source>
        <dbReference type="EMBL" id="KAJ3574516.1"/>
    </source>
</evidence>
<organism evidence="1 2">
    <name type="scientific">Xylaria arbuscula</name>
    <dbReference type="NCBI Taxonomy" id="114810"/>
    <lineage>
        <taxon>Eukaryota</taxon>
        <taxon>Fungi</taxon>
        <taxon>Dikarya</taxon>
        <taxon>Ascomycota</taxon>
        <taxon>Pezizomycotina</taxon>
        <taxon>Sordariomycetes</taxon>
        <taxon>Xylariomycetidae</taxon>
        <taxon>Xylariales</taxon>
        <taxon>Xylariaceae</taxon>
        <taxon>Xylaria</taxon>
    </lineage>
</organism>
<name>A0A9W8NGK2_9PEZI</name>
<reference evidence="1" key="1">
    <citation type="submission" date="2022-07" db="EMBL/GenBank/DDBJ databases">
        <title>Genome Sequence of Xylaria arbuscula.</title>
        <authorList>
            <person name="Buettner E."/>
        </authorList>
    </citation>
    <scope>NUCLEOTIDE SEQUENCE</scope>
    <source>
        <strain evidence="1">VT107</strain>
    </source>
</reference>